<dbReference type="Pfam" id="PF00069">
    <property type="entry name" value="Pkinase"/>
    <property type="match status" value="1"/>
</dbReference>
<dbReference type="GO" id="GO:0005737">
    <property type="term" value="C:cytoplasm"/>
    <property type="evidence" value="ECO:0007669"/>
    <property type="project" value="TreeGrafter"/>
</dbReference>
<dbReference type="CDD" id="cd00180">
    <property type="entry name" value="PKc"/>
    <property type="match status" value="1"/>
</dbReference>
<keyword evidence="3" id="KW-1185">Reference proteome</keyword>
<evidence type="ECO:0000313" key="2">
    <source>
        <dbReference type="EMBL" id="CAG5116289.1"/>
    </source>
</evidence>
<dbReference type="InterPro" id="IPR045269">
    <property type="entry name" value="Atg1-like"/>
</dbReference>
<accession>A0A8S3YGJ3</accession>
<dbReference type="InterPro" id="IPR011009">
    <property type="entry name" value="Kinase-like_dom_sf"/>
</dbReference>
<dbReference type="Gene3D" id="1.10.510.10">
    <property type="entry name" value="Transferase(Phosphotransferase) domain 1"/>
    <property type="match status" value="1"/>
</dbReference>
<dbReference type="OrthoDB" id="6068455at2759"/>
<dbReference type="PANTHER" id="PTHR24348">
    <property type="entry name" value="SERINE/THREONINE-PROTEIN KINASE UNC-51-RELATED"/>
    <property type="match status" value="1"/>
</dbReference>
<protein>
    <recommendedName>
        <fullName evidence="1">Protein kinase domain-containing protein</fullName>
    </recommendedName>
</protein>
<dbReference type="GO" id="GO:0004674">
    <property type="term" value="F:protein serine/threonine kinase activity"/>
    <property type="evidence" value="ECO:0007669"/>
    <property type="project" value="InterPro"/>
</dbReference>
<feature type="domain" description="Protein kinase" evidence="1">
    <location>
        <begin position="24"/>
        <end position="280"/>
    </location>
</feature>
<dbReference type="PANTHER" id="PTHR24348:SF68">
    <property type="entry name" value="SERINE_THREONINE-PROTEIN KINASE ATG1C"/>
    <property type="match status" value="1"/>
</dbReference>
<dbReference type="PROSITE" id="PS00108">
    <property type="entry name" value="PROTEIN_KINASE_ST"/>
    <property type="match status" value="1"/>
</dbReference>
<evidence type="ECO:0000259" key="1">
    <source>
        <dbReference type="PROSITE" id="PS50011"/>
    </source>
</evidence>
<evidence type="ECO:0000313" key="3">
    <source>
        <dbReference type="Proteomes" id="UP000678393"/>
    </source>
</evidence>
<dbReference type="SMART" id="SM00220">
    <property type="entry name" value="S_TKc"/>
    <property type="match status" value="1"/>
</dbReference>
<dbReference type="PROSITE" id="PS50011">
    <property type="entry name" value="PROTEIN_KINASE_DOM"/>
    <property type="match status" value="1"/>
</dbReference>
<comment type="caution">
    <text evidence="2">The sequence shown here is derived from an EMBL/GenBank/DDBJ whole genome shotgun (WGS) entry which is preliminary data.</text>
</comment>
<dbReference type="AlphaFoldDB" id="A0A8S3YGJ3"/>
<dbReference type="InterPro" id="IPR008271">
    <property type="entry name" value="Ser/Thr_kinase_AS"/>
</dbReference>
<name>A0A8S3YGJ3_9EUPU</name>
<dbReference type="SUPFAM" id="SSF56112">
    <property type="entry name" value="Protein kinase-like (PK-like)"/>
    <property type="match status" value="1"/>
</dbReference>
<dbReference type="GO" id="GO:0005524">
    <property type="term" value="F:ATP binding"/>
    <property type="evidence" value="ECO:0007669"/>
    <property type="project" value="InterPro"/>
</dbReference>
<gene>
    <name evidence="2" type="ORF">CUNI_LOCUS1847</name>
</gene>
<dbReference type="GO" id="GO:0010506">
    <property type="term" value="P:regulation of autophagy"/>
    <property type="evidence" value="ECO:0007669"/>
    <property type="project" value="InterPro"/>
</dbReference>
<dbReference type="InterPro" id="IPR000719">
    <property type="entry name" value="Prot_kinase_dom"/>
</dbReference>
<reference evidence="2" key="1">
    <citation type="submission" date="2021-04" db="EMBL/GenBank/DDBJ databases">
        <authorList>
            <consortium name="Molecular Ecology Group"/>
        </authorList>
    </citation>
    <scope>NUCLEOTIDE SEQUENCE</scope>
</reference>
<dbReference type="EMBL" id="CAJHNH020000229">
    <property type="protein sequence ID" value="CAG5116289.1"/>
    <property type="molecule type" value="Genomic_DNA"/>
</dbReference>
<dbReference type="Proteomes" id="UP000678393">
    <property type="component" value="Unassembled WGS sequence"/>
</dbReference>
<dbReference type="GO" id="GO:0006914">
    <property type="term" value="P:autophagy"/>
    <property type="evidence" value="ECO:0007669"/>
    <property type="project" value="UniProtKB-ARBA"/>
</dbReference>
<sequence>MTHSIIQDPKVVIYEKDFFTKCHLRPETVLDKGLCGQIVLASLLERPDTKFIVKKFCLKNKEKKARHKSVFKREVKFMQSLAHDYLTTCIAAARCPGYLAIFMKYYGRGTLDLYVGEIGLDLAEQCVLQVACALRYMHKNKLVHLDVKLDNIFLDEQHDAVLGDFGMAAELKPGQQALAKRNIGGTSGYFAPEWIAATKDVELDPYKLDSYSLGVVLWSLVFEQGPEENIHYYYETRKRRDIQEHIRDMLLRLLNRCPGTRITITDLLARVRRDSKYRIIIDNN</sequence>
<organism evidence="2 3">
    <name type="scientific">Candidula unifasciata</name>
    <dbReference type="NCBI Taxonomy" id="100452"/>
    <lineage>
        <taxon>Eukaryota</taxon>
        <taxon>Metazoa</taxon>
        <taxon>Spiralia</taxon>
        <taxon>Lophotrochozoa</taxon>
        <taxon>Mollusca</taxon>
        <taxon>Gastropoda</taxon>
        <taxon>Heterobranchia</taxon>
        <taxon>Euthyneura</taxon>
        <taxon>Panpulmonata</taxon>
        <taxon>Eupulmonata</taxon>
        <taxon>Stylommatophora</taxon>
        <taxon>Helicina</taxon>
        <taxon>Helicoidea</taxon>
        <taxon>Geomitridae</taxon>
        <taxon>Candidula</taxon>
    </lineage>
</organism>
<proteinExistence type="predicted"/>